<dbReference type="EMBL" id="KV918767">
    <property type="protein sequence ID" value="OSX80915.1"/>
    <property type="molecule type" value="Genomic_DNA"/>
</dbReference>
<evidence type="ECO:0000313" key="2">
    <source>
        <dbReference type="EMBL" id="OSX80915.1"/>
    </source>
</evidence>
<evidence type="ECO:0000313" key="3">
    <source>
        <dbReference type="Proteomes" id="UP000218209"/>
    </source>
</evidence>
<proteinExistence type="predicted"/>
<feature type="compositionally biased region" description="Low complexity" evidence="1">
    <location>
        <begin position="46"/>
        <end position="56"/>
    </location>
</feature>
<feature type="region of interest" description="Disordered" evidence="1">
    <location>
        <begin position="1"/>
        <end position="142"/>
    </location>
</feature>
<organism evidence="2 3">
    <name type="scientific">Porphyra umbilicalis</name>
    <name type="common">Purple laver</name>
    <name type="synonym">Red alga</name>
    <dbReference type="NCBI Taxonomy" id="2786"/>
    <lineage>
        <taxon>Eukaryota</taxon>
        <taxon>Rhodophyta</taxon>
        <taxon>Bangiophyceae</taxon>
        <taxon>Bangiales</taxon>
        <taxon>Bangiaceae</taxon>
        <taxon>Porphyra</taxon>
    </lineage>
</organism>
<reference evidence="2 3" key="1">
    <citation type="submission" date="2017-03" db="EMBL/GenBank/DDBJ databases">
        <title>WGS assembly of Porphyra umbilicalis.</title>
        <authorList>
            <person name="Brawley S.H."/>
            <person name="Blouin N.A."/>
            <person name="Ficko-Blean E."/>
            <person name="Wheeler G.L."/>
            <person name="Lohr M."/>
            <person name="Goodson H.V."/>
            <person name="Jenkins J.W."/>
            <person name="Blaby-Haas C.E."/>
            <person name="Helliwell K.E."/>
            <person name="Chan C."/>
            <person name="Marriage T."/>
            <person name="Bhattacharya D."/>
            <person name="Klein A.S."/>
            <person name="Badis Y."/>
            <person name="Brodie J."/>
            <person name="Cao Y."/>
            <person name="Collen J."/>
            <person name="Dittami S.M."/>
            <person name="Gachon C.M."/>
            <person name="Green B.R."/>
            <person name="Karpowicz S."/>
            <person name="Kim J.W."/>
            <person name="Kudahl U."/>
            <person name="Lin S."/>
            <person name="Michel G."/>
            <person name="Mittag M."/>
            <person name="Olson B.J."/>
            <person name="Pangilinan J."/>
            <person name="Peng Y."/>
            <person name="Qiu H."/>
            <person name="Shu S."/>
            <person name="Singer J.T."/>
            <person name="Smith A.G."/>
            <person name="Sprecher B.N."/>
            <person name="Wagner V."/>
            <person name="Wang W."/>
            <person name="Wang Z.-Y."/>
            <person name="Yan J."/>
            <person name="Yarish C."/>
            <person name="Zoeuner-Riek S."/>
            <person name="Zhuang Y."/>
            <person name="Zou Y."/>
            <person name="Lindquist E.A."/>
            <person name="Grimwood J."/>
            <person name="Barry K."/>
            <person name="Rokhsar D.S."/>
            <person name="Schmutz J."/>
            <person name="Stiller J.W."/>
            <person name="Grossman A.R."/>
            <person name="Prochnik S.E."/>
        </authorList>
    </citation>
    <scope>NUCLEOTIDE SEQUENCE [LARGE SCALE GENOMIC DNA]</scope>
    <source>
        <strain evidence="2">4086291</strain>
    </source>
</reference>
<sequence>MYTNKKGTHRTQEPRKEGPRRCKGRAGSTPHPRPMGTRSGHPQTTAAPAAQSGRRAQPPPPPPRGQCRSGAASGRATPRAARQWSSAPTQPACGCRSGGTGRRRGGAPRARGCGCRRAGGCGSSERRWRRGGWPSPGAPSRRRQCCRRCRRCRPCRHRRPERGRPPSTRRTDPATG</sequence>
<dbReference type="AlphaFoldDB" id="A0A1X6PJC8"/>
<accession>A0A1X6PJC8</accession>
<dbReference type="Proteomes" id="UP000218209">
    <property type="component" value="Unassembled WGS sequence"/>
</dbReference>
<feature type="region of interest" description="Disordered" evidence="1">
    <location>
        <begin position="156"/>
        <end position="176"/>
    </location>
</feature>
<gene>
    <name evidence="2" type="ORF">BU14_0031s0084</name>
</gene>
<evidence type="ECO:0000256" key="1">
    <source>
        <dbReference type="SAM" id="MobiDB-lite"/>
    </source>
</evidence>
<name>A0A1X6PJC8_PORUM</name>
<keyword evidence="3" id="KW-1185">Reference proteome</keyword>
<feature type="compositionally biased region" description="Basic and acidic residues" evidence="1">
    <location>
        <begin position="10"/>
        <end position="20"/>
    </location>
</feature>
<feature type="compositionally biased region" description="Low complexity" evidence="1">
    <location>
        <begin position="107"/>
        <end position="116"/>
    </location>
</feature>
<protein>
    <submittedName>
        <fullName evidence="2">Uncharacterized protein</fullName>
    </submittedName>
</protein>